<keyword evidence="5" id="KW-1185">Reference proteome</keyword>
<keyword evidence="1" id="KW-0175">Coiled coil</keyword>
<protein>
    <recommendedName>
        <fullName evidence="6">Cell division protein FtsL</fullName>
    </recommendedName>
</protein>
<gene>
    <name evidence="4" type="ORF">Gocc_0788</name>
</gene>
<dbReference type="EMBL" id="QQZY01000002">
    <property type="protein sequence ID" value="RDI74990.1"/>
    <property type="molecule type" value="Genomic_DNA"/>
</dbReference>
<dbReference type="AlphaFoldDB" id="A0A7M2YY42"/>
<keyword evidence="3" id="KW-1133">Transmembrane helix</keyword>
<keyword evidence="3" id="KW-0472">Membrane</keyword>
<organism evidence="4 5">
    <name type="scientific">Gaiella occulta</name>
    <dbReference type="NCBI Taxonomy" id="1002870"/>
    <lineage>
        <taxon>Bacteria</taxon>
        <taxon>Bacillati</taxon>
        <taxon>Actinomycetota</taxon>
        <taxon>Thermoleophilia</taxon>
        <taxon>Gaiellales</taxon>
        <taxon>Gaiellaceae</taxon>
        <taxon>Gaiella</taxon>
    </lineage>
</organism>
<evidence type="ECO:0000313" key="4">
    <source>
        <dbReference type="EMBL" id="RDI74990.1"/>
    </source>
</evidence>
<accession>A0A7M2YY42</accession>
<dbReference type="RefSeq" id="WP_114795251.1">
    <property type="nucleotide sequence ID" value="NZ_QQZY01000002.1"/>
</dbReference>
<evidence type="ECO:0000256" key="1">
    <source>
        <dbReference type="SAM" id="Coils"/>
    </source>
</evidence>
<feature type="transmembrane region" description="Helical" evidence="3">
    <location>
        <begin position="34"/>
        <end position="59"/>
    </location>
</feature>
<evidence type="ECO:0000256" key="2">
    <source>
        <dbReference type="SAM" id="MobiDB-lite"/>
    </source>
</evidence>
<reference evidence="5" key="2">
    <citation type="journal article" date="2019" name="MicrobiologyOpen">
        <title>High-quality draft genome sequence of Gaiella occulta isolated from a 150 meter deep mineral water borehole and comparison with the genome sequences of other deep-branching lineages of the phylum Actinobacteria.</title>
        <authorList>
            <person name="Severino R."/>
            <person name="Froufe H.J.C."/>
            <person name="Barroso C."/>
            <person name="Albuquerque L."/>
            <person name="Lobo-da-Cunha A."/>
            <person name="da Costa M.S."/>
            <person name="Egas C."/>
        </authorList>
    </citation>
    <scope>NUCLEOTIDE SEQUENCE [LARGE SCALE GENOMIC DNA]</scope>
    <source>
        <strain evidence="5">F2-233</strain>
    </source>
</reference>
<evidence type="ECO:0008006" key="6">
    <source>
        <dbReference type="Google" id="ProtNLM"/>
    </source>
</evidence>
<reference evidence="4 5" key="1">
    <citation type="submission" date="2018-07" db="EMBL/GenBank/DDBJ databases">
        <title>High-quality-draft genome sequence of Gaiella occulta.</title>
        <authorList>
            <person name="Severino R."/>
            <person name="Froufe H.J.C."/>
            <person name="Rainey F.A."/>
            <person name="Barroso C."/>
            <person name="Albuquerque L."/>
            <person name="Lobo-Da-Cunha A."/>
            <person name="Da Costa M.S."/>
            <person name="Egas C."/>
        </authorList>
    </citation>
    <scope>NUCLEOTIDE SEQUENCE [LARGE SCALE GENOMIC DNA]</scope>
    <source>
        <strain evidence="4 5">F2-233</strain>
    </source>
</reference>
<sequence length="116" mass="12189">MSTIAETRPARVRARRGGRTASAAATRRPFAGGIAWIVLVGVLLAGVVAVNVVVLQLNVQLDGLGRERAQLKADNARLRSRLSSASASVRIEQAAAANGLQAADPLTTTYVRLSTR</sequence>
<proteinExistence type="predicted"/>
<name>A0A7M2YY42_9ACTN</name>
<dbReference type="Proteomes" id="UP000254134">
    <property type="component" value="Unassembled WGS sequence"/>
</dbReference>
<feature type="region of interest" description="Disordered" evidence="2">
    <location>
        <begin position="1"/>
        <end position="25"/>
    </location>
</feature>
<keyword evidence="3" id="KW-0812">Transmembrane</keyword>
<evidence type="ECO:0000256" key="3">
    <source>
        <dbReference type="SAM" id="Phobius"/>
    </source>
</evidence>
<comment type="caution">
    <text evidence="4">The sequence shown here is derived from an EMBL/GenBank/DDBJ whole genome shotgun (WGS) entry which is preliminary data.</text>
</comment>
<feature type="coiled-coil region" evidence="1">
    <location>
        <begin position="54"/>
        <end position="88"/>
    </location>
</feature>
<evidence type="ECO:0000313" key="5">
    <source>
        <dbReference type="Proteomes" id="UP000254134"/>
    </source>
</evidence>